<dbReference type="PROSITE" id="PS50007">
    <property type="entry name" value="PIPLC_X_DOMAIN"/>
    <property type="match status" value="1"/>
</dbReference>
<accession>A0A1I0A6Y4</accession>
<dbReference type="SUPFAM" id="SSF51695">
    <property type="entry name" value="PLC-like phosphodiesterases"/>
    <property type="match status" value="1"/>
</dbReference>
<dbReference type="OrthoDB" id="384721at2"/>
<protein>
    <submittedName>
        <fullName evidence="2">Glycerophosphoryl diester phosphodiesterase</fullName>
    </submittedName>
</protein>
<organism evidence="2 3">
    <name type="scientific">Oceanobacillus limi</name>
    <dbReference type="NCBI Taxonomy" id="930131"/>
    <lineage>
        <taxon>Bacteria</taxon>
        <taxon>Bacillati</taxon>
        <taxon>Bacillota</taxon>
        <taxon>Bacilli</taxon>
        <taxon>Bacillales</taxon>
        <taxon>Bacillaceae</taxon>
        <taxon>Oceanobacillus</taxon>
    </lineage>
</organism>
<name>A0A1I0A6Y4_9BACI</name>
<dbReference type="PROSITE" id="PS51704">
    <property type="entry name" value="GP_PDE"/>
    <property type="match status" value="1"/>
</dbReference>
<dbReference type="Gene3D" id="3.20.20.190">
    <property type="entry name" value="Phosphatidylinositol (PI) phosphodiesterase"/>
    <property type="match status" value="1"/>
</dbReference>
<dbReference type="GO" id="GO:0006629">
    <property type="term" value="P:lipid metabolic process"/>
    <property type="evidence" value="ECO:0007669"/>
    <property type="project" value="InterPro"/>
</dbReference>
<dbReference type="EMBL" id="FOHE01000003">
    <property type="protein sequence ID" value="SES88982.1"/>
    <property type="molecule type" value="Genomic_DNA"/>
</dbReference>
<keyword evidence="3" id="KW-1185">Reference proteome</keyword>
<gene>
    <name evidence="2" type="ORF">SAMN05216389_10372</name>
</gene>
<proteinExistence type="predicted"/>
<dbReference type="GO" id="GO:0008081">
    <property type="term" value="F:phosphoric diester hydrolase activity"/>
    <property type="evidence" value="ECO:0007669"/>
    <property type="project" value="InterPro"/>
</dbReference>
<sequence>MVLNFAHRGSLTEGPENTLPAMKKALEHGAKAIELDVQLTKDQQLVVIHDHKLTRFNKNAKGLVKDYTLAEIKEIDVGSSFSDEFAGTTLATLDEILEVIPKEIVLNIEIKNIPVIYEGIEETLWSCLKNHQRLDNLIISSFDHVALEKMQRLEPGIPLGLLFYYRILKPWDYARQTGLEITSIHPHAGWTDKQLIDECQKLGYQVYPFTVNKMAQYHQLVELGVDGVFSNNPKIFTP</sequence>
<evidence type="ECO:0000259" key="1">
    <source>
        <dbReference type="PROSITE" id="PS51704"/>
    </source>
</evidence>
<dbReference type="STRING" id="930131.SAMN05216389_10372"/>
<reference evidence="2 3" key="1">
    <citation type="submission" date="2016-10" db="EMBL/GenBank/DDBJ databases">
        <authorList>
            <person name="de Groot N.N."/>
        </authorList>
    </citation>
    <scope>NUCLEOTIDE SEQUENCE [LARGE SCALE GENOMIC DNA]</scope>
    <source>
        <strain evidence="2 3">IBRC-M 10780</strain>
    </source>
</reference>
<evidence type="ECO:0000313" key="2">
    <source>
        <dbReference type="EMBL" id="SES88982.1"/>
    </source>
</evidence>
<dbReference type="InterPro" id="IPR017946">
    <property type="entry name" value="PLC-like_Pdiesterase_TIM-brl"/>
</dbReference>
<feature type="domain" description="GP-PDE" evidence="1">
    <location>
        <begin position="2"/>
        <end position="238"/>
    </location>
</feature>
<dbReference type="Pfam" id="PF03009">
    <property type="entry name" value="GDPD"/>
    <property type="match status" value="1"/>
</dbReference>
<dbReference type="RefSeq" id="WP_090867343.1">
    <property type="nucleotide sequence ID" value="NZ_FOHE01000003.1"/>
</dbReference>
<dbReference type="PANTHER" id="PTHR46211">
    <property type="entry name" value="GLYCEROPHOSPHORYL DIESTER PHOSPHODIESTERASE"/>
    <property type="match status" value="1"/>
</dbReference>
<dbReference type="AlphaFoldDB" id="A0A1I0A6Y4"/>
<evidence type="ECO:0000313" key="3">
    <source>
        <dbReference type="Proteomes" id="UP000198618"/>
    </source>
</evidence>
<dbReference type="PANTHER" id="PTHR46211:SF1">
    <property type="entry name" value="GLYCEROPHOSPHODIESTER PHOSPHODIESTERASE, CYTOPLASMIC"/>
    <property type="match status" value="1"/>
</dbReference>
<dbReference type="InterPro" id="IPR030395">
    <property type="entry name" value="GP_PDE_dom"/>
</dbReference>
<dbReference type="Proteomes" id="UP000198618">
    <property type="component" value="Unassembled WGS sequence"/>
</dbReference>